<evidence type="ECO:0000256" key="2">
    <source>
        <dbReference type="ARBA" id="ARBA00007528"/>
    </source>
</evidence>
<dbReference type="InterPro" id="IPR004886">
    <property type="entry name" value="Glucanosyltransferase"/>
</dbReference>
<comment type="subcellular location">
    <subcellularLocation>
        <location evidence="1 5">Cell membrane</location>
        <topology evidence="1 5">Lipid-anchor</topology>
        <topology evidence="1 5">GPI-anchor</topology>
    </subcellularLocation>
</comment>
<evidence type="ECO:0000256" key="1">
    <source>
        <dbReference type="ARBA" id="ARBA00004609"/>
    </source>
</evidence>
<name>A0A3N4L6L8_9PEZI</name>
<feature type="chain" id="PRO_5017851738" description="1,3-beta-glucanosyltransferase" evidence="5">
    <location>
        <begin position="22"/>
        <end position="472"/>
    </location>
</feature>
<evidence type="ECO:0000256" key="5">
    <source>
        <dbReference type="RuleBase" id="RU361209"/>
    </source>
</evidence>
<dbReference type="GO" id="GO:0098552">
    <property type="term" value="C:side of membrane"/>
    <property type="evidence" value="ECO:0007669"/>
    <property type="project" value="UniProtKB-KW"/>
</dbReference>
<evidence type="ECO:0000313" key="7">
    <source>
        <dbReference type="EMBL" id="RPB18554.1"/>
    </source>
</evidence>
<reference evidence="7 8" key="1">
    <citation type="journal article" date="2018" name="Nat. Ecol. Evol.">
        <title>Pezizomycetes genomes reveal the molecular basis of ectomycorrhizal truffle lifestyle.</title>
        <authorList>
            <person name="Murat C."/>
            <person name="Payen T."/>
            <person name="Noel B."/>
            <person name="Kuo A."/>
            <person name="Morin E."/>
            <person name="Chen J."/>
            <person name="Kohler A."/>
            <person name="Krizsan K."/>
            <person name="Balestrini R."/>
            <person name="Da Silva C."/>
            <person name="Montanini B."/>
            <person name="Hainaut M."/>
            <person name="Levati E."/>
            <person name="Barry K.W."/>
            <person name="Belfiori B."/>
            <person name="Cichocki N."/>
            <person name="Clum A."/>
            <person name="Dockter R.B."/>
            <person name="Fauchery L."/>
            <person name="Guy J."/>
            <person name="Iotti M."/>
            <person name="Le Tacon F."/>
            <person name="Lindquist E.A."/>
            <person name="Lipzen A."/>
            <person name="Malagnac F."/>
            <person name="Mello A."/>
            <person name="Molinier V."/>
            <person name="Miyauchi S."/>
            <person name="Poulain J."/>
            <person name="Riccioni C."/>
            <person name="Rubini A."/>
            <person name="Sitrit Y."/>
            <person name="Splivallo R."/>
            <person name="Traeger S."/>
            <person name="Wang M."/>
            <person name="Zifcakova L."/>
            <person name="Wipf D."/>
            <person name="Zambonelli A."/>
            <person name="Paolocci F."/>
            <person name="Nowrousian M."/>
            <person name="Ottonello S."/>
            <person name="Baldrian P."/>
            <person name="Spatafora J.W."/>
            <person name="Henrissat B."/>
            <person name="Nagy L.G."/>
            <person name="Aury J.M."/>
            <person name="Wincker P."/>
            <person name="Grigoriev I.V."/>
            <person name="Bonfante P."/>
            <person name="Martin F.M."/>
        </authorList>
    </citation>
    <scope>NUCLEOTIDE SEQUENCE [LARGE SCALE GENOMIC DNA]</scope>
    <source>
        <strain evidence="7 8">ATCC MYA-4762</strain>
    </source>
</reference>
<dbReference type="Proteomes" id="UP000267821">
    <property type="component" value="Unassembled WGS sequence"/>
</dbReference>
<dbReference type="GO" id="GO:0042124">
    <property type="term" value="F:1,3-beta-glucanosyltransferase activity"/>
    <property type="evidence" value="ECO:0007669"/>
    <property type="project" value="TreeGrafter"/>
</dbReference>
<dbReference type="Pfam" id="PF03198">
    <property type="entry name" value="Glyco_hydro_72"/>
    <property type="match status" value="1"/>
</dbReference>
<keyword evidence="5" id="KW-0472">Membrane</keyword>
<keyword evidence="5" id="KW-0808">Transferase</keyword>
<evidence type="ECO:0000256" key="3">
    <source>
        <dbReference type="ARBA" id="ARBA00022729"/>
    </source>
</evidence>
<protein>
    <recommendedName>
        <fullName evidence="5">1,3-beta-glucanosyltransferase</fullName>
        <ecNumber evidence="5">2.4.1.-</ecNumber>
    </recommendedName>
</protein>
<gene>
    <name evidence="7" type="ORF">L211DRAFT_871722</name>
</gene>
<dbReference type="EMBL" id="ML121622">
    <property type="protein sequence ID" value="RPB18554.1"/>
    <property type="molecule type" value="Genomic_DNA"/>
</dbReference>
<organism evidence="7 8">
    <name type="scientific">Terfezia boudieri ATCC MYA-4762</name>
    <dbReference type="NCBI Taxonomy" id="1051890"/>
    <lineage>
        <taxon>Eukaryota</taxon>
        <taxon>Fungi</taxon>
        <taxon>Dikarya</taxon>
        <taxon>Ascomycota</taxon>
        <taxon>Pezizomycotina</taxon>
        <taxon>Pezizomycetes</taxon>
        <taxon>Pezizales</taxon>
        <taxon>Pezizaceae</taxon>
        <taxon>Terfezia</taxon>
    </lineage>
</organism>
<dbReference type="InParanoid" id="A0A3N4L6L8"/>
<keyword evidence="5" id="KW-0336">GPI-anchor</keyword>
<dbReference type="Gene3D" id="3.20.20.80">
    <property type="entry name" value="Glycosidases"/>
    <property type="match status" value="1"/>
</dbReference>
<dbReference type="PANTHER" id="PTHR31468">
    <property type="entry name" value="1,3-BETA-GLUCANOSYLTRANSFERASE GAS1"/>
    <property type="match status" value="1"/>
</dbReference>
<keyword evidence="5" id="KW-0449">Lipoprotein</keyword>
<keyword evidence="8" id="KW-1185">Reference proteome</keyword>
<evidence type="ECO:0000313" key="8">
    <source>
        <dbReference type="Proteomes" id="UP000267821"/>
    </source>
</evidence>
<comment type="similarity">
    <text evidence="2 5">Belongs to the glycosyl hydrolase 72 family.</text>
</comment>
<dbReference type="SUPFAM" id="SSF51445">
    <property type="entry name" value="(Trans)glycosidases"/>
    <property type="match status" value="1"/>
</dbReference>
<dbReference type="PANTHER" id="PTHR31468:SF4">
    <property type="entry name" value="1,3-BETA-GLUCANOSYLTRANSFERASE GAS3-RELATED"/>
    <property type="match status" value="1"/>
</dbReference>
<dbReference type="EC" id="2.4.1.-" evidence="5"/>
<dbReference type="STRING" id="1051890.A0A3N4L6L8"/>
<dbReference type="InterPro" id="IPR017853">
    <property type="entry name" value="GH"/>
</dbReference>
<evidence type="ECO:0000256" key="4">
    <source>
        <dbReference type="ARBA" id="ARBA00023180"/>
    </source>
</evidence>
<feature type="signal peptide" evidence="5">
    <location>
        <begin position="1"/>
        <end position="21"/>
    </location>
</feature>
<dbReference type="AlphaFoldDB" id="A0A3N4L6L8"/>
<comment type="function">
    <text evidence="5">Splits internally a 1,3-beta-glucan molecule and transfers the newly generated reducing end (the donor) to the non-reducing end of another 1,3-beta-glucan molecule (the acceptor) forming a 1,3-beta linkage, resulting in the elongation of 1,3-beta-glucan chains in the cell wall.</text>
</comment>
<keyword evidence="4" id="KW-0325">Glycoprotein</keyword>
<dbReference type="GO" id="GO:0031505">
    <property type="term" value="P:fungal-type cell wall organization"/>
    <property type="evidence" value="ECO:0007669"/>
    <property type="project" value="TreeGrafter"/>
</dbReference>
<dbReference type="GO" id="GO:0005886">
    <property type="term" value="C:plasma membrane"/>
    <property type="evidence" value="ECO:0007669"/>
    <property type="project" value="UniProtKB-SubCell"/>
</dbReference>
<sequence length="472" mass="52784">MAYLHFIVTVFLYGFALLSTAVNPIVIQGNHFLDSKTNERFVLVGLAYQPKGESGYDPRSGRDTLTDGQACLRDAIVMQRLGINTIRVYNLNPYLNHDECASAFNAAGIYLALDINSPFPGESINRINPQESYNPGYITRSTAMVDAFSGYPNLLLFFAGNEVVNDIRSAKTSPPYMRAVQRDLKQYIRNHANRTIPVGYSSSDDPLRLSMHRYLSCGNDEDSRADFYGLNSYEWCHGSDWGTSGYQKLIDSFDKSPIPIFFSEYGCNAHRPRSFTEVGVLYGERMANSWSGGIIYEYSEERSGYGLVTITKNGDIKLTKEYDNLRAQYRKVDFAQIAGYKPTIHERQTCSAANILDQDALKNKFNYSFDLPKNPAPHFISKNYTSTVKAGKLLELSSYKASSKVLSNAGEELKDLELKITVDTPNTPLAYNGSDLAGEQQEDNKNEADTGLFQPSSSLGILITLIYLFISQ</sequence>
<keyword evidence="3 5" id="KW-0732">Signal</keyword>
<dbReference type="FunCoup" id="A0A3N4L6L8">
    <property type="interactions" value="46"/>
</dbReference>
<dbReference type="OrthoDB" id="421038at2759"/>
<feature type="region of interest" description="Disordered" evidence="6">
    <location>
        <begin position="430"/>
        <end position="451"/>
    </location>
</feature>
<accession>A0A3N4L6L8</accession>
<evidence type="ECO:0000256" key="6">
    <source>
        <dbReference type="SAM" id="MobiDB-lite"/>
    </source>
</evidence>
<dbReference type="GO" id="GO:0071970">
    <property type="term" value="P:fungal-type cell wall (1-&gt;3)-beta-D-glucan biosynthetic process"/>
    <property type="evidence" value="ECO:0007669"/>
    <property type="project" value="TreeGrafter"/>
</dbReference>
<proteinExistence type="inferred from homology"/>